<keyword evidence="1" id="KW-0496">Mitochondrion</keyword>
<name>A0A7I6N2P3_9METZ</name>
<protein>
    <submittedName>
        <fullName evidence="1">Uncharacterized protein</fullName>
    </submittedName>
</protein>
<dbReference type="EMBL" id="LC460470">
    <property type="protein sequence ID" value="BBI37410.1"/>
    <property type="molecule type" value="Genomic_DNA"/>
</dbReference>
<accession>A0A7I6N2P3</accession>
<dbReference type="AlphaFoldDB" id="A0A7I6N2P3"/>
<reference evidence="1" key="1">
    <citation type="journal article" date="2020" name="Genome Biol.">
        <title>Mitochondrial genome evolution of placozoans: gene rearrangements and repeat expansions.</title>
        <authorList>
            <person name="Miyazawa H."/>
            <person name="Osigus H.J."/>
            <person name="Rolfes S."/>
            <person name="Kamm K."/>
            <person name="Schierwater B."/>
            <person name="Nakano H."/>
        </authorList>
    </citation>
    <scope>NUCLEOTIDE SEQUENCE</scope>
    <source>
        <strain evidence="1">SKN_2</strain>
    </source>
</reference>
<organism evidence="1">
    <name type="scientific">Placozoa sp. H17 HM-2017</name>
    <dbReference type="NCBI Taxonomy" id="2017600"/>
    <lineage>
        <taxon>Eukaryota</taxon>
        <taxon>Metazoa</taxon>
        <taxon>Placozoa</taxon>
    </lineage>
</organism>
<geneLocation type="mitochondrion" evidence="1"/>
<sequence length="126" mass="14796">MGPRRPILGRPAPSALPFRSLYLNWNTRGYKSFDPFVLEGKLVFVYFWILDRNRPGSRRSTGAIGPLRDRIPPEPYGTVSCHTAHTIEGGRRLRRRPLCRNYKRIPLPLRDPMDPHRIRWIPPSYY</sequence>
<evidence type="ECO:0000313" key="1">
    <source>
        <dbReference type="EMBL" id="BBI37410.1"/>
    </source>
</evidence>
<proteinExistence type="predicted"/>